<organism evidence="1 2">
    <name type="scientific">Smallanthus sonchifolius</name>
    <dbReference type="NCBI Taxonomy" id="185202"/>
    <lineage>
        <taxon>Eukaryota</taxon>
        <taxon>Viridiplantae</taxon>
        <taxon>Streptophyta</taxon>
        <taxon>Embryophyta</taxon>
        <taxon>Tracheophyta</taxon>
        <taxon>Spermatophyta</taxon>
        <taxon>Magnoliopsida</taxon>
        <taxon>eudicotyledons</taxon>
        <taxon>Gunneridae</taxon>
        <taxon>Pentapetalae</taxon>
        <taxon>asterids</taxon>
        <taxon>campanulids</taxon>
        <taxon>Asterales</taxon>
        <taxon>Asteraceae</taxon>
        <taxon>Asteroideae</taxon>
        <taxon>Heliantheae alliance</taxon>
        <taxon>Millerieae</taxon>
        <taxon>Smallanthus</taxon>
    </lineage>
</organism>
<sequence length="154" mass="16402">MSFAIGALGSNPIFSISNLSTNVTSRKTSFLSRSDLSEKAHVGQVPAGFIAGLQPSFDPAKVLNPKPLSVVLSINEVLVVNILDDELGPLTPLEFPLSMIGRNALLRDFSNLSPDKEKKIVDQDESHKVPETPQSQADTTTPGASTNSTTSILN</sequence>
<reference evidence="1 2" key="2">
    <citation type="journal article" date="2022" name="Mol. Ecol. Resour.">
        <title>The genomes of chicory, endive, great burdock and yacon provide insights into Asteraceae paleo-polyploidization history and plant inulin production.</title>
        <authorList>
            <person name="Fan W."/>
            <person name="Wang S."/>
            <person name="Wang H."/>
            <person name="Wang A."/>
            <person name="Jiang F."/>
            <person name="Liu H."/>
            <person name="Zhao H."/>
            <person name="Xu D."/>
            <person name="Zhang Y."/>
        </authorList>
    </citation>
    <scope>NUCLEOTIDE SEQUENCE [LARGE SCALE GENOMIC DNA]</scope>
    <source>
        <strain evidence="2">cv. Yunnan</strain>
        <tissue evidence="1">Leaves</tissue>
    </source>
</reference>
<dbReference type="EMBL" id="CM042025">
    <property type="protein sequence ID" value="KAI3808101.1"/>
    <property type="molecule type" value="Genomic_DNA"/>
</dbReference>
<reference evidence="2" key="1">
    <citation type="journal article" date="2022" name="Mol. Ecol. Resour.">
        <title>The genomes of chicory, endive, great burdock and yacon provide insights into Asteraceae palaeo-polyploidization history and plant inulin production.</title>
        <authorList>
            <person name="Fan W."/>
            <person name="Wang S."/>
            <person name="Wang H."/>
            <person name="Wang A."/>
            <person name="Jiang F."/>
            <person name="Liu H."/>
            <person name="Zhao H."/>
            <person name="Xu D."/>
            <person name="Zhang Y."/>
        </authorList>
    </citation>
    <scope>NUCLEOTIDE SEQUENCE [LARGE SCALE GENOMIC DNA]</scope>
    <source>
        <strain evidence="2">cv. Yunnan</strain>
    </source>
</reference>
<dbReference type="Proteomes" id="UP001056120">
    <property type="component" value="Linkage Group LG08"/>
</dbReference>
<keyword evidence="2" id="KW-1185">Reference proteome</keyword>
<comment type="caution">
    <text evidence="1">The sequence shown here is derived from an EMBL/GenBank/DDBJ whole genome shotgun (WGS) entry which is preliminary data.</text>
</comment>
<evidence type="ECO:0000313" key="2">
    <source>
        <dbReference type="Proteomes" id="UP001056120"/>
    </source>
</evidence>
<protein>
    <submittedName>
        <fullName evidence="1">Uncharacterized protein</fullName>
    </submittedName>
</protein>
<gene>
    <name evidence="1" type="ORF">L1987_24044</name>
</gene>
<name>A0ACB9IJY0_9ASTR</name>
<evidence type="ECO:0000313" key="1">
    <source>
        <dbReference type="EMBL" id="KAI3808101.1"/>
    </source>
</evidence>
<proteinExistence type="predicted"/>
<accession>A0ACB9IJY0</accession>